<dbReference type="CDD" id="cd22191">
    <property type="entry name" value="DPBB_RlpA_EXP_N-like"/>
    <property type="match status" value="1"/>
</dbReference>
<dbReference type="Gene3D" id="2.40.40.10">
    <property type="entry name" value="RlpA-like domain"/>
    <property type="match status" value="1"/>
</dbReference>
<dbReference type="EMBL" id="JAKJXP020000031">
    <property type="protein sequence ID" value="KAK7753184.1"/>
    <property type="molecule type" value="Genomic_DNA"/>
</dbReference>
<dbReference type="AlphaFoldDB" id="A0AAN9YT03"/>
<feature type="compositionally biased region" description="Polar residues" evidence="2">
    <location>
        <begin position="8"/>
        <end position="18"/>
    </location>
</feature>
<dbReference type="InterPro" id="IPR036908">
    <property type="entry name" value="RlpA-like_sf"/>
</dbReference>
<evidence type="ECO:0000313" key="3">
    <source>
        <dbReference type="EMBL" id="KAK7753184.1"/>
    </source>
</evidence>
<proteinExistence type="predicted"/>
<evidence type="ECO:0000256" key="2">
    <source>
        <dbReference type="SAM" id="MobiDB-lite"/>
    </source>
</evidence>
<dbReference type="PANTHER" id="PTHR31836:SF25">
    <property type="entry name" value="RLPA-LIKE PROTEIN DOUBLE-PSI BETA-BARREL DOMAIN-CONTAINING PROTEIN"/>
    <property type="match status" value="1"/>
</dbReference>
<comment type="caution">
    <text evidence="3">The sequence shown here is derived from an EMBL/GenBank/DDBJ whole genome shotgun (WGS) entry which is preliminary data.</text>
</comment>
<keyword evidence="1" id="KW-0732">Signal</keyword>
<feature type="region of interest" description="Disordered" evidence="2">
    <location>
        <begin position="1"/>
        <end position="25"/>
    </location>
</feature>
<keyword evidence="4" id="KW-1185">Reference proteome</keyword>
<sequence>MAPRGLAATTTPMIEITNTGGGQSNNGVGRVIQAVVQDTCPGCDQNHLDLSTGAFKALTGGNLDPPGEFNIDWHFAM</sequence>
<dbReference type="SUPFAM" id="SSF50685">
    <property type="entry name" value="Barwin-like endoglucanases"/>
    <property type="match status" value="1"/>
</dbReference>
<name>A0AAN9YT03_9PEZI</name>
<dbReference type="Proteomes" id="UP001320420">
    <property type="component" value="Unassembled WGS sequence"/>
</dbReference>
<dbReference type="PANTHER" id="PTHR31836">
    <property type="match status" value="1"/>
</dbReference>
<evidence type="ECO:0008006" key="5">
    <source>
        <dbReference type="Google" id="ProtNLM"/>
    </source>
</evidence>
<protein>
    <recommendedName>
        <fullName evidence="5">RlpA-like protein double-psi beta-barrel domain-containing protein</fullName>
    </recommendedName>
</protein>
<reference evidence="3 4" key="1">
    <citation type="submission" date="2024-02" db="EMBL/GenBank/DDBJ databases">
        <title>De novo assembly and annotation of 12 fungi associated with fruit tree decline syndrome in Ontario, Canada.</title>
        <authorList>
            <person name="Sulman M."/>
            <person name="Ellouze W."/>
            <person name="Ilyukhin E."/>
        </authorList>
    </citation>
    <scope>NUCLEOTIDE SEQUENCE [LARGE SCALE GENOMIC DNA]</scope>
    <source>
        <strain evidence="3 4">M11/M66-122</strain>
    </source>
</reference>
<dbReference type="InterPro" id="IPR051477">
    <property type="entry name" value="Expansin_CellWall"/>
</dbReference>
<gene>
    <name evidence="3" type="ORF">SLS62_004917</name>
</gene>
<evidence type="ECO:0000313" key="4">
    <source>
        <dbReference type="Proteomes" id="UP001320420"/>
    </source>
</evidence>
<organism evidence="3 4">
    <name type="scientific">Diatrype stigma</name>
    <dbReference type="NCBI Taxonomy" id="117547"/>
    <lineage>
        <taxon>Eukaryota</taxon>
        <taxon>Fungi</taxon>
        <taxon>Dikarya</taxon>
        <taxon>Ascomycota</taxon>
        <taxon>Pezizomycotina</taxon>
        <taxon>Sordariomycetes</taxon>
        <taxon>Xylariomycetidae</taxon>
        <taxon>Xylariales</taxon>
        <taxon>Diatrypaceae</taxon>
        <taxon>Diatrype</taxon>
    </lineage>
</organism>
<evidence type="ECO:0000256" key="1">
    <source>
        <dbReference type="ARBA" id="ARBA00022729"/>
    </source>
</evidence>
<accession>A0AAN9YT03</accession>